<evidence type="ECO:0000259" key="4">
    <source>
        <dbReference type="PROSITE" id="PS51123"/>
    </source>
</evidence>
<name>A0A174VHL6_9BACE</name>
<dbReference type="GO" id="GO:0016020">
    <property type="term" value="C:membrane"/>
    <property type="evidence" value="ECO:0007669"/>
    <property type="project" value="UniProtKB-UniRule"/>
</dbReference>
<dbReference type="InterPro" id="IPR036737">
    <property type="entry name" value="OmpA-like_sf"/>
</dbReference>
<dbReference type="PROSITE" id="PS51123">
    <property type="entry name" value="OMPA_2"/>
    <property type="match status" value="1"/>
</dbReference>
<evidence type="ECO:0000313" key="6">
    <source>
        <dbReference type="Proteomes" id="UP000095725"/>
    </source>
</evidence>
<evidence type="ECO:0000256" key="3">
    <source>
        <dbReference type="SAM" id="SignalP"/>
    </source>
</evidence>
<dbReference type="PROSITE" id="PS50005">
    <property type="entry name" value="TPR"/>
    <property type="match status" value="1"/>
</dbReference>
<feature type="domain" description="OmpA-like" evidence="4">
    <location>
        <begin position="191"/>
        <end position="318"/>
    </location>
</feature>
<organism evidence="5 6">
    <name type="scientific">Bacteroides caccae</name>
    <dbReference type="NCBI Taxonomy" id="47678"/>
    <lineage>
        <taxon>Bacteria</taxon>
        <taxon>Pseudomonadati</taxon>
        <taxon>Bacteroidota</taxon>
        <taxon>Bacteroidia</taxon>
        <taxon>Bacteroidales</taxon>
        <taxon>Bacteroidaceae</taxon>
        <taxon>Bacteroides</taxon>
    </lineage>
</organism>
<sequence length="495" mass="56335">MTMRRIYILLLLILACCPMMLHAENETSYLPLIGIRQGGVVKQGRTVELTMSVDLSKAKIRTQHTVALTPVLMSADSSREVTFPPIVIDGKTRHKVYLRAQRLESVELPPFHNDSAQVIIRHSSKGQHYDYAATVPYERWMLDGRIKIREEVHGCVNCDKGKAEQSLWAGILPAYVPDYKLDSIAPEPEPVKVRAETRTARLQFRQDSYNILPGFKNNRAELDTVSNSIELVKKNTDVRIIGIYITGYASPEGSMAHNMALSENRAKALADYIRRYDAIAPEMLHVDWKGEDWEGFVRVLGDFPNLLKRDEVYEIIERYPDERDFCELQLQKLVPPTIYHRLLTEIYPALRRNEYRIEYNVRNFNLEEARRMVDERPDLLSLSEMYKVADSYGKGTPGYDKVMATALRYFPASPSALNENAVNAISREEYAKAVELLEKSEVTARSAELLSTLGVAYAGAGQYDKAEDVFRRASEAGSATARHNLEEVRQVIDQL</sequence>
<dbReference type="AlphaFoldDB" id="A0A174VHL6"/>
<dbReference type="SUPFAM" id="SSF103088">
    <property type="entry name" value="OmpA-like"/>
    <property type="match status" value="1"/>
</dbReference>
<feature type="chain" id="PRO_5008035879" evidence="3">
    <location>
        <begin position="24"/>
        <end position="495"/>
    </location>
</feature>
<dbReference type="SUPFAM" id="SSF48452">
    <property type="entry name" value="TPR-like"/>
    <property type="match status" value="1"/>
</dbReference>
<keyword evidence="2" id="KW-0472">Membrane</keyword>
<dbReference type="Pfam" id="PF00691">
    <property type="entry name" value="OmpA"/>
    <property type="match status" value="1"/>
</dbReference>
<dbReference type="Gene3D" id="1.25.40.10">
    <property type="entry name" value="Tetratricopeptide repeat domain"/>
    <property type="match status" value="1"/>
</dbReference>
<feature type="repeat" description="TPR" evidence="1">
    <location>
        <begin position="447"/>
        <end position="480"/>
    </location>
</feature>
<dbReference type="Gene3D" id="3.30.1330.60">
    <property type="entry name" value="OmpA-like domain"/>
    <property type="match status" value="1"/>
</dbReference>
<evidence type="ECO:0000256" key="1">
    <source>
        <dbReference type="PROSITE-ProRule" id="PRU00339"/>
    </source>
</evidence>
<dbReference type="Pfam" id="PF12984">
    <property type="entry name" value="DUF3868"/>
    <property type="match status" value="1"/>
</dbReference>
<dbReference type="EMBL" id="CZBL01000011">
    <property type="protein sequence ID" value="CUQ34284.1"/>
    <property type="molecule type" value="Genomic_DNA"/>
</dbReference>
<dbReference type="InterPro" id="IPR006665">
    <property type="entry name" value="OmpA-like"/>
</dbReference>
<keyword evidence="3" id="KW-0732">Signal</keyword>
<evidence type="ECO:0000313" key="5">
    <source>
        <dbReference type="EMBL" id="CUQ34284.1"/>
    </source>
</evidence>
<dbReference type="PROSITE" id="PS51257">
    <property type="entry name" value="PROKAR_LIPOPROTEIN"/>
    <property type="match status" value="1"/>
</dbReference>
<feature type="signal peptide" evidence="3">
    <location>
        <begin position="1"/>
        <end position="23"/>
    </location>
</feature>
<dbReference type="InterPro" id="IPR019734">
    <property type="entry name" value="TPR_rpt"/>
</dbReference>
<gene>
    <name evidence="5" type="ORF">ERS852558_02709</name>
</gene>
<protein>
    <submittedName>
        <fullName evidence="5">OmpA family</fullName>
    </submittedName>
</protein>
<dbReference type="InterPro" id="IPR024480">
    <property type="entry name" value="DUF3868"/>
</dbReference>
<accession>A0A174VHL6</accession>
<dbReference type="Proteomes" id="UP000095725">
    <property type="component" value="Unassembled WGS sequence"/>
</dbReference>
<keyword evidence="1" id="KW-0802">TPR repeat</keyword>
<reference evidence="5 6" key="1">
    <citation type="submission" date="2015-09" db="EMBL/GenBank/DDBJ databases">
        <authorList>
            <consortium name="Pathogen Informatics"/>
        </authorList>
    </citation>
    <scope>NUCLEOTIDE SEQUENCE [LARGE SCALE GENOMIC DNA]</scope>
    <source>
        <strain evidence="5 6">2789STDY5834946</strain>
    </source>
</reference>
<dbReference type="InterPro" id="IPR011990">
    <property type="entry name" value="TPR-like_helical_dom_sf"/>
</dbReference>
<evidence type="ECO:0000256" key="2">
    <source>
        <dbReference type="PROSITE-ProRule" id="PRU00473"/>
    </source>
</evidence>
<proteinExistence type="predicted"/>